<comment type="caution">
    <text evidence="10">The sequence shown here is derived from an EMBL/GenBank/DDBJ whole genome shotgun (WGS) entry which is preliminary data.</text>
</comment>
<evidence type="ECO:0000256" key="4">
    <source>
        <dbReference type="ARBA" id="ARBA00022989"/>
    </source>
</evidence>
<feature type="transmembrane region" description="Helical" evidence="9">
    <location>
        <begin position="357"/>
        <end position="374"/>
    </location>
</feature>
<dbReference type="AlphaFoldDB" id="A0A2G5SKI0"/>
<dbReference type="Pfam" id="PF05978">
    <property type="entry name" value="UNC-93"/>
    <property type="match status" value="1"/>
</dbReference>
<dbReference type="STRING" id="1611254.A0A2G5SKI0"/>
<feature type="transmembrane region" description="Helical" evidence="9">
    <location>
        <begin position="395"/>
        <end position="412"/>
    </location>
</feature>
<evidence type="ECO:0000256" key="8">
    <source>
        <dbReference type="ARBA" id="ARBA00041910"/>
    </source>
</evidence>
<dbReference type="PANTHER" id="PTHR23294">
    <property type="entry name" value="ET TRANSLATION PRODUCT-RELATED"/>
    <property type="match status" value="1"/>
</dbReference>
<name>A0A2G5SKI0_9PELO</name>
<accession>A0A2G5SKI0</accession>
<dbReference type="InterPro" id="IPR051617">
    <property type="entry name" value="UNC-93-like_regulator"/>
</dbReference>
<feature type="transmembrane region" description="Helical" evidence="9">
    <location>
        <begin position="51"/>
        <end position="72"/>
    </location>
</feature>
<evidence type="ECO:0000256" key="2">
    <source>
        <dbReference type="ARBA" id="ARBA00009172"/>
    </source>
</evidence>
<dbReference type="InterPro" id="IPR010291">
    <property type="entry name" value="Ion_channel_UNC-93"/>
</dbReference>
<evidence type="ECO:0000256" key="9">
    <source>
        <dbReference type="SAM" id="Phobius"/>
    </source>
</evidence>
<evidence type="ECO:0000313" key="10">
    <source>
        <dbReference type="EMBL" id="PIC15625.1"/>
    </source>
</evidence>
<feature type="transmembrane region" description="Helical" evidence="9">
    <location>
        <begin position="191"/>
        <end position="216"/>
    </location>
</feature>
<dbReference type="Gene3D" id="1.20.1250.20">
    <property type="entry name" value="MFS general substrate transporter like domains"/>
    <property type="match status" value="2"/>
</dbReference>
<feature type="transmembrane region" description="Helical" evidence="9">
    <location>
        <begin position="237"/>
        <end position="258"/>
    </location>
</feature>
<feature type="transmembrane region" description="Helical" evidence="9">
    <location>
        <begin position="141"/>
        <end position="162"/>
    </location>
</feature>
<evidence type="ECO:0000256" key="6">
    <source>
        <dbReference type="ARBA" id="ARBA00023180"/>
    </source>
</evidence>
<keyword evidence="5 9" id="KW-0472">Membrane</keyword>
<dbReference type="OrthoDB" id="196103at2759"/>
<comment type="subcellular location">
    <subcellularLocation>
        <location evidence="1">Membrane</location>
        <topology evidence="1">Multi-pass membrane protein</topology>
    </subcellularLocation>
</comment>
<comment type="similarity">
    <text evidence="2">Belongs to the unc-93 family.</text>
</comment>
<dbReference type="InterPro" id="IPR036259">
    <property type="entry name" value="MFS_trans_sf"/>
</dbReference>
<dbReference type="PANTHER" id="PTHR23294:SF0">
    <property type="entry name" value="UNC93-LIKE PROTEIN MFSD11"/>
    <property type="match status" value="1"/>
</dbReference>
<keyword evidence="4 9" id="KW-1133">Transmembrane helix</keyword>
<dbReference type="SUPFAM" id="SSF103473">
    <property type="entry name" value="MFS general substrate transporter"/>
    <property type="match status" value="1"/>
</dbReference>
<feature type="transmembrane region" description="Helical" evidence="9">
    <location>
        <begin position="283"/>
        <end position="306"/>
    </location>
</feature>
<evidence type="ECO:0000256" key="3">
    <source>
        <dbReference type="ARBA" id="ARBA00022692"/>
    </source>
</evidence>
<dbReference type="GO" id="GO:0016020">
    <property type="term" value="C:membrane"/>
    <property type="evidence" value="ECO:0007669"/>
    <property type="project" value="UniProtKB-SubCell"/>
</dbReference>
<sequence length="518" mass="57379">MPLLDIPTLNVIQLGLGFFSTFFAFNSQGFIEEAVIDSAADNGNLNKHAGYYSLSIIYAVFTVANFVAAPIVDILTPKWAMVVGSLCYAIFQAGFLFLNEWYLYASSALLGLGASIIWTGQGSYLSQNCTKETTSRNSSMLWAMSESSLLGGGVFLFIVFSVQGASDQIPTSTVRFLQHFQMTLVSSSTTVFFQINILYSVFTVLSVISTFIFAFLRTPFYPETVDRKNYGKLVGSTFKLMFTKKMILLAFVFAYTGIEQSFWTGIYPTCISFTKQLGSNTNALLALNAICTGFGQIAAGVLSGLLGDKVRKIGRDTLVLIGTTVHLIVFALCFINFPQDSSLKKTDEMGGLIQPNLAIALIAGGLLGFGDAIWNTQIYSFLCDTFPKQSAQAFSLFKLYQSALSCAAFFYAPVLQLYWHLVILVVTSLFAACCFFYVERISRDKTSVRDSYNFEEDKVTNLRGDVQYRINENEQHNSGNLKKKLGECKSDNYKNINILSDVTMTSRKSTDPDEDVKF</sequence>
<feature type="transmembrane region" description="Helical" evidence="9">
    <location>
        <begin position="418"/>
        <end position="438"/>
    </location>
</feature>
<dbReference type="EMBL" id="PDUG01000006">
    <property type="protein sequence ID" value="PIC15625.1"/>
    <property type="molecule type" value="Genomic_DNA"/>
</dbReference>
<evidence type="ECO:0000256" key="7">
    <source>
        <dbReference type="ARBA" id="ARBA00040302"/>
    </source>
</evidence>
<feature type="transmembrane region" description="Helical" evidence="9">
    <location>
        <begin position="318"/>
        <end position="337"/>
    </location>
</feature>
<reference evidence="11" key="1">
    <citation type="submission" date="2017-10" db="EMBL/GenBank/DDBJ databases">
        <title>Rapid genome shrinkage in a self-fertile nematode reveals novel sperm competition proteins.</title>
        <authorList>
            <person name="Yin D."/>
            <person name="Schwarz E.M."/>
            <person name="Thomas C.G."/>
            <person name="Felde R.L."/>
            <person name="Korf I.F."/>
            <person name="Cutter A.D."/>
            <person name="Schartner C.M."/>
            <person name="Ralston E.J."/>
            <person name="Meyer B.J."/>
            <person name="Haag E.S."/>
        </authorList>
    </citation>
    <scope>NUCLEOTIDE SEQUENCE [LARGE SCALE GENOMIC DNA]</scope>
    <source>
        <strain evidence="11">JU1422</strain>
    </source>
</reference>
<organism evidence="10 11">
    <name type="scientific">Caenorhabditis nigoni</name>
    <dbReference type="NCBI Taxonomy" id="1611254"/>
    <lineage>
        <taxon>Eukaryota</taxon>
        <taxon>Metazoa</taxon>
        <taxon>Ecdysozoa</taxon>
        <taxon>Nematoda</taxon>
        <taxon>Chromadorea</taxon>
        <taxon>Rhabditida</taxon>
        <taxon>Rhabditina</taxon>
        <taxon>Rhabditomorpha</taxon>
        <taxon>Rhabditoidea</taxon>
        <taxon>Rhabditidae</taxon>
        <taxon>Peloderinae</taxon>
        <taxon>Caenorhabditis</taxon>
    </lineage>
</organism>
<evidence type="ECO:0000256" key="1">
    <source>
        <dbReference type="ARBA" id="ARBA00004141"/>
    </source>
</evidence>
<proteinExistence type="inferred from homology"/>
<keyword evidence="11" id="KW-1185">Reference proteome</keyword>
<feature type="transmembrane region" description="Helical" evidence="9">
    <location>
        <begin position="79"/>
        <end position="95"/>
    </location>
</feature>
<dbReference type="Proteomes" id="UP000230233">
    <property type="component" value="Chromosome X"/>
</dbReference>
<feature type="transmembrane region" description="Helical" evidence="9">
    <location>
        <begin position="101"/>
        <end position="120"/>
    </location>
</feature>
<evidence type="ECO:0000256" key="5">
    <source>
        <dbReference type="ARBA" id="ARBA00023136"/>
    </source>
</evidence>
<evidence type="ECO:0000313" key="11">
    <source>
        <dbReference type="Proteomes" id="UP000230233"/>
    </source>
</evidence>
<protein>
    <recommendedName>
        <fullName evidence="7">UNC93-like protein MFSD11</fullName>
    </recommendedName>
    <alternativeName>
        <fullName evidence="8">Major facilitator superfamily domain-containing protein 11</fullName>
    </alternativeName>
</protein>
<gene>
    <name evidence="10" type="primary">Cnig_chr_X.g22532</name>
    <name evidence="10" type="ORF">B9Z55_022532</name>
</gene>
<keyword evidence="6" id="KW-0325">Glycoprotein</keyword>
<keyword evidence="3 9" id="KW-0812">Transmembrane</keyword>